<name>A0A3S4RSV6_9SPHI</name>
<organism evidence="2 3">
    <name type="scientific">Pedobacter chitinilyticus</name>
    <dbReference type="NCBI Taxonomy" id="2233776"/>
    <lineage>
        <taxon>Bacteria</taxon>
        <taxon>Pseudomonadati</taxon>
        <taxon>Bacteroidota</taxon>
        <taxon>Sphingobacteriia</taxon>
        <taxon>Sphingobacteriales</taxon>
        <taxon>Sphingobacteriaceae</taxon>
        <taxon>Pedobacter</taxon>
    </lineage>
</organism>
<reference evidence="2 3" key="1">
    <citation type="submission" date="2018-06" db="EMBL/GenBank/DDBJ databases">
        <title>Pedobacter endophyticus sp. nov., an endophytic bacterium isolated from a leaf of Triticum aestivum.</title>
        <authorList>
            <person name="Zhang L."/>
        </authorList>
    </citation>
    <scope>NUCLEOTIDE SEQUENCE [LARGE SCALE GENOMIC DNA]</scope>
    <source>
        <strain evidence="2 3">CM134L-2</strain>
    </source>
</reference>
<dbReference type="EMBL" id="SAYW01000001">
    <property type="protein sequence ID" value="RWU10224.1"/>
    <property type="molecule type" value="Genomic_DNA"/>
</dbReference>
<dbReference type="OrthoDB" id="773251at2"/>
<accession>A0A3S4RSV6</accession>
<proteinExistence type="predicted"/>
<sequence length="102" mass="11676">MKKSILTFLAVLPFYAYSQAASYPSLGPGLFLIVFFLLLVFASFMVLRQVILWYWKVDKAIKNQDEQTIPLKAIYNSIEKNNRLTKAQIELVIGTGEQEKSN</sequence>
<dbReference type="Proteomes" id="UP000284120">
    <property type="component" value="Unassembled WGS sequence"/>
</dbReference>
<dbReference type="RefSeq" id="WP_113645718.1">
    <property type="nucleotide sequence ID" value="NZ_QMHN01000001.1"/>
</dbReference>
<keyword evidence="1" id="KW-0472">Membrane</keyword>
<evidence type="ECO:0000313" key="2">
    <source>
        <dbReference type="EMBL" id="RWU10224.1"/>
    </source>
</evidence>
<keyword evidence="1" id="KW-0812">Transmembrane</keyword>
<dbReference type="AlphaFoldDB" id="A0A3S4RSV6"/>
<feature type="transmembrane region" description="Helical" evidence="1">
    <location>
        <begin position="30"/>
        <end position="55"/>
    </location>
</feature>
<keyword evidence="1" id="KW-1133">Transmembrane helix</keyword>
<comment type="caution">
    <text evidence="2">The sequence shown here is derived from an EMBL/GenBank/DDBJ whole genome shotgun (WGS) entry which is preliminary data.</text>
</comment>
<gene>
    <name evidence="2" type="ORF">DPV69_02445</name>
</gene>
<protein>
    <submittedName>
        <fullName evidence="2">Uncharacterized protein</fullName>
    </submittedName>
</protein>
<evidence type="ECO:0000313" key="3">
    <source>
        <dbReference type="Proteomes" id="UP000284120"/>
    </source>
</evidence>
<evidence type="ECO:0000256" key="1">
    <source>
        <dbReference type="SAM" id="Phobius"/>
    </source>
</evidence>
<keyword evidence="3" id="KW-1185">Reference proteome</keyword>